<dbReference type="InterPro" id="IPR042815">
    <property type="entry name" value="DRC10"/>
</dbReference>
<dbReference type="AlphaFoldDB" id="A0A9P0BHG4"/>
<dbReference type="EMBL" id="OV121140">
    <property type="protein sequence ID" value="CAH0563328.1"/>
    <property type="molecule type" value="Genomic_DNA"/>
</dbReference>
<evidence type="ECO:0000256" key="2">
    <source>
        <dbReference type="ARBA" id="ARBA00004611"/>
    </source>
</evidence>
<dbReference type="Proteomes" id="UP001154078">
    <property type="component" value="Chromosome 9"/>
</dbReference>
<comment type="function">
    <text evidence="1">Component of the nexin-dynein regulatory complex (N-DRC), a key regulator of ciliary/flagellar motility which maintains the alignment and integrity of the distal axoneme and regulates microtubule sliding in motile axonemes.</text>
</comment>
<evidence type="ECO:0000313" key="12">
    <source>
        <dbReference type="Proteomes" id="UP001154078"/>
    </source>
</evidence>
<name>A0A9P0BHG4_BRAAE</name>
<evidence type="ECO:0000256" key="4">
    <source>
        <dbReference type="ARBA" id="ARBA00021752"/>
    </source>
</evidence>
<keyword evidence="5" id="KW-0963">Cytoplasm</keyword>
<comment type="similarity">
    <text evidence="3">Belongs to the DRC10 family.</text>
</comment>
<sequence length="353" mass="41937">MNQEYQKVENEAQKQRFFNVLLQVLDDLEILAKVPYILTPNYFHKLQKFLCKDDLECIKYFLVSSCEVRKTTEFGAADDNSAHFMSIIKKNNPLLEHIRTQQNMEPTVLHLIEFINTVLGLFQDRLSFTGVEAIEINQKLRAAYHRNKFYKERIEFFTKQQQTLEEELGGVLSQQTAILDGCKVEIEAAQKANKKLMEEKMKQTLKIMSDQTQISEEKQEFLVEEFETIKSEYDNLLISHIEIEKKLRAKRSKAEAQLHSWITKYDTDIGDKQAEFEKLTEQYEELDKIYVKLEEDTVEQEPIYEQCVEEKEAEQEEVHNQCSIVFLLNRSARRIQRYWRLYHLKVSKRRKKA</sequence>
<dbReference type="OrthoDB" id="536093at2759"/>
<comment type="subcellular location">
    <subcellularLocation>
        <location evidence="2">Cytoplasm</location>
        <location evidence="2">Cytoskeleton</location>
        <location evidence="2">Flagellum axoneme</location>
    </subcellularLocation>
</comment>
<keyword evidence="8" id="KW-0206">Cytoskeleton</keyword>
<dbReference type="PANTHER" id="PTHR31598:SF1">
    <property type="entry name" value="DYNEIN REGULATORY COMPLEX PROTEIN 10"/>
    <property type="match status" value="1"/>
</dbReference>
<evidence type="ECO:0000256" key="5">
    <source>
        <dbReference type="ARBA" id="ARBA00022490"/>
    </source>
</evidence>
<accession>A0A9P0BHG4</accession>
<feature type="coiled-coil region" evidence="10">
    <location>
        <begin position="147"/>
        <end position="206"/>
    </location>
</feature>
<evidence type="ECO:0000256" key="8">
    <source>
        <dbReference type="ARBA" id="ARBA00023212"/>
    </source>
</evidence>
<organism evidence="11 12">
    <name type="scientific">Brassicogethes aeneus</name>
    <name type="common">Rape pollen beetle</name>
    <name type="synonym">Meligethes aeneus</name>
    <dbReference type="NCBI Taxonomy" id="1431903"/>
    <lineage>
        <taxon>Eukaryota</taxon>
        <taxon>Metazoa</taxon>
        <taxon>Ecdysozoa</taxon>
        <taxon>Arthropoda</taxon>
        <taxon>Hexapoda</taxon>
        <taxon>Insecta</taxon>
        <taxon>Pterygota</taxon>
        <taxon>Neoptera</taxon>
        <taxon>Endopterygota</taxon>
        <taxon>Coleoptera</taxon>
        <taxon>Polyphaga</taxon>
        <taxon>Cucujiformia</taxon>
        <taxon>Nitidulidae</taxon>
        <taxon>Meligethinae</taxon>
        <taxon>Brassicogethes</taxon>
    </lineage>
</organism>
<keyword evidence="6" id="KW-0282">Flagellum</keyword>
<evidence type="ECO:0000256" key="9">
    <source>
        <dbReference type="ARBA" id="ARBA00023273"/>
    </source>
</evidence>
<feature type="coiled-coil region" evidence="10">
    <location>
        <begin position="269"/>
        <end position="296"/>
    </location>
</feature>
<evidence type="ECO:0000313" key="11">
    <source>
        <dbReference type="EMBL" id="CAH0563328.1"/>
    </source>
</evidence>
<gene>
    <name evidence="11" type="ORF">MELIAE_LOCUS12182</name>
</gene>
<reference evidence="11" key="1">
    <citation type="submission" date="2021-12" db="EMBL/GenBank/DDBJ databases">
        <authorList>
            <person name="King R."/>
        </authorList>
    </citation>
    <scope>NUCLEOTIDE SEQUENCE</scope>
</reference>
<proteinExistence type="inferred from homology"/>
<evidence type="ECO:0000256" key="6">
    <source>
        <dbReference type="ARBA" id="ARBA00022846"/>
    </source>
</evidence>
<keyword evidence="10" id="KW-0175">Coiled coil</keyword>
<evidence type="ECO:0000256" key="3">
    <source>
        <dbReference type="ARBA" id="ARBA00009071"/>
    </source>
</evidence>
<evidence type="ECO:0000256" key="10">
    <source>
        <dbReference type="SAM" id="Coils"/>
    </source>
</evidence>
<evidence type="ECO:0000256" key="7">
    <source>
        <dbReference type="ARBA" id="ARBA00023069"/>
    </source>
</evidence>
<keyword evidence="9" id="KW-0966">Cell projection</keyword>
<dbReference type="PANTHER" id="PTHR31598">
    <property type="entry name" value="IQ DOMAIN-CONTAINING PROTEIN D"/>
    <property type="match status" value="1"/>
</dbReference>
<evidence type="ECO:0000256" key="1">
    <source>
        <dbReference type="ARBA" id="ARBA00003029"/>
    </source>
</evidence>
<protein>
    <recommendedName>
        <fullName evidence="4">Dynein regulatory complex protein 10</fullName>
    </recommendedName>
</protein>
<keyword evidence="7" id="KW-0969">Cilium</keyword>
<keyword evidence="12" id="KW-1185">Reference proteome</keyword>